<keyword evidence="4" id="KW-0808">Transferase</keyword>
<protein>
    <submittedName>
        <fullName evidence="4">Related to putative acyltransferase</fullName>
    </submittedName>
</protein>
<evidence type="ECO:0000259" key="3">
    <source>
        <dbReference type="Pfam" id="PF00561"/>
    </source>
</evidence>
<gene>
    <name evidence="4" type="ORF">PSFLO_00486</name>
</gene>
<keyword evidence="5" id="KW-1185">Reference proteome</keyword>
<comment type="similarity">
    <text evidence="1">Belongs to the AB hydrolase superfamily. AB hydrolase 4 family.</text>
</comment>
<feature type="compositionally biased region" description="Basic and acidic residues" evidence="2">
    <location>
        <begin position="679"/>
        <end position="692"/>
    </location>
</feature>
<keyword evidence="4" id="KW-0012">Acyltransferase</keyword>
<dbReference type="SUPFAM" id="SSF53474">
    <property type="entry name" value="alpha/beta-Hydrolases"/>
    <property type="match status" value="1"/>
</dbReference>
<dbReference type="InterPro" id="IPR029058">
    <property type="entry name" value="AB_hydrolase_fold"/>
</dbReference>
<feature type="compositionally biased region" description="Basic and acidic residues" evidence="2">
    <location>
        <begin position="555"/>
        <end position="564"/>
    </location>
</feature>
<proteinExistence type="inferred from homology"/>
<dbReference type="InterPro" id="IPR000073">
    <property type="entry name" value="AB_hydrolase_1"/>
</dbReference>
<dbReference type="EMBL" id="OOIP01000001">
    <property type="protein sequence ID" value="SPO35015.1"/>
    <property type="molecule type" value="Genomic_DNA"/>
</dbReference>
<evidence type="ECO:0000313" key="4">
    <source>
        <dbReference type="EMBL" id="SPO35015.1"/>
    </source>
</evidence>
<evidence type="ECO:0000256" key="1">
    <source>
        <dbReference type="ARBA" id="ARBA00010884"/>
    </source>
</evidence>
<dbReference type="Gene3D" id="3.40.50.1820">
    <property type="entry name" value="alpha/beta hydrolase"/>
    <property type="match status" value="1"/>
</dbReference>
<feature type="compositionally biased region" description="Basic and acidic residues" evidence="2">
    <location>
        <begin position="512"/>
        <end position="537"/>
    </location>
</feature>
<dbReference type="PANTHER" id="PTHR10794:SF63">
    <property type="entry name" value="ALPHA_BETA HYDROLASE 1, ISOFORM A"/>
    <property type="match status" value="1"/>
</dbReference>
<dbReference type="AlphaFoldDB" id="A0A5C3ETM1"/>
<dbReference type="GO" id="GO:0008126">
    <property type="term" value="F:acetylesterase activity"/>
    <property type="evidence" value="ECO:0007669"/>
    <property type="project" value="TreeGrafter"/>
</dbReference>
<feature type="region of interest" description="Disordered" evidence="2">
    <location>
        <begin position="665"/>
        <end position="692"/>
    </location>
</feature>
<evidence type="ECO:0000256" key="2">
    <source>
        <dbReference type="SAM" id="MobiDB-lite"/>
    </source>
</evidence>
<dbReference type="InterPro" id="IPR050960">
    <property type="entry name" value="AB_hydrolase_4_sf"/>
</dbReference>
<dbReference type="GO" id="GO:0047372">
    <property type="term" value="F:monoacylglycerol lipase activity"/>
    <property type="evidence" value="ECO:0007669"/>
    <property type="project" value="TreeGrafter"/>
</dbReference>
<dbReference type="Pfam" id="PF00561">
    <property type="entry name" value="Abhydrolase_1"/>
    <property type="match status" value="1"/>
</dbReference>
<dbReference type="PANTHER" id="PTHR10794">
    <property type="entry name" value="ABHYDROLASE DOMAIN-CONTAINING PROTEIN"/>
    <property type="match status" value="1"/>
</dbReference>
<dbReference type="GO" id="GO:0016746">
    <property type="term" value="F:acyltransferase activity"/>
    <property type="evidence" value="ECO:0007669"/>
    <property type="project" value="UniProtKB-KW"/>
</dbReference>
<accession>A0A5C3ETM1</accession>
<feature type="region of interest" description="Disordered" evidence="2">
    <location>
        <begin position="505"/>
        <end position="583"/>
    </location>
</feature>
<reference evidence="4 5" key="1">
    <citation type="submission" date="2018-03" db="EMBL/GenBank/DDBJ databases">
        <authorList>
            <person name="Guldener U."/>
        </authorList>
    </citation>
    <scope>NUCLEOTIDE SEQUENCE [LARGE SCALE GENOMIC DNA]</scope>
    <source>
        <strain evidence="4 5">DAOM196992</strain>
    </source>
</reference>
<dbReference type="GO" id="GO:0051793">
    <property type="term" value="P:medium-chain fatty acid catabolic process"/>
    <property type="evidence" value="ECO:0007669"/>
    <property type="project" value="TreeGrafter"/>
</dbReference>
<dbReference type="Proteomes" id="UP000323386">
    <property type="component" value="Unassembled WGS sequence"/>
</dbReference>
<dbReference type="GO" id="GO:0051792">
    <property type="term" value="P:medium-chain fatty acid biosynthetic process"/>
    <property type="evidence" value="ECO:0007669"/>
    <property type="project" value="TreeGrafter"/>
</dbReference>
<feature type="domain" description="AB hydrolase-1" evidence="3">
    <location>
        <begin position="133"/>
        <end position="250"/>
    </location>
</feature>
<sequence>MSTILASSAILLGRTVGVAPHSLFAVNVEHARAGSGSTTPAPTKNQGDSGPSIASLIAACPSLDPARNPTYKPTPWLTTGHLQTIWCAVGSFDQIDPVTYKRRVFLTPDGGTVSIDISPPELADADPNAEATPTVVACHGLTGGSHESYIRNCLSQLVKPKSEGGPGYRGVVVNFRGCADTSVSSAQLYSASKTSDLRSALLLLTKLFPSSPMVGIGFSLGANVLGKYLGEEGDESPLLAGVIVGTPFDLKAGSDALEYGGFLPQKYSSVMNLNLARVMRRHKDTLALHAPLRPYIDQLYDPEPLSKADMQLHKKQCQNGGPKLGEREVIRPGTLKLVDETMTRLMGGHSKPYGEFPFDNANDYYNHGGCANFLDGVRRPMLCLNAEDDPIVPSPVWTKVRAAIGYDAEGRPLSESQREEKGSQINDNIALAWTKGGGHLGWFEGVRPRRWLYKPVNEFIQAVFEQTSEERKRQIAQSHLWKHEGRVEVKEVDIELMPKEALPIYNLPGENGRPKRNDEDKTLKATKDETARTREGDGAASNGSTSQSRVAEVAADLKSDRPVAEDELLNPSDTGDMGGRETAPHSNARIAWLLTHVLPEAPLLHPRLASCDSYSPPPSDLSEAEKEARGWKILRGQKMYCDTRRPEVGWLELGQESRVSGAGEVFRGGIESPGARAAGEADKGDKKVVAGL</sequence>
<organism evidence="4 5">
    <name type="scientific">Pseudozyma flocculosa</name>
    <dbReference type="NCBI Taxonomy" id="84751"/>
    <lineage>
        <taxon>Eukaryota</taxon>
        <taxon>Fungi</taxon>
        <taxon>Dikarya</taxon>
        <taxon>Basidiomycota</taxon>
        <taxon>Ustilaginomycotina</taxon>
        <taxon>Ustilaginomycetes</taxon>
        <taxon>Ustilaginales</taxon>
        <taxon>Ustilaginaceae</taxon>
        <taxon>Pseudozyma</taxon>
    </lineage>
</organism>
<name>A0A5C3ETM1_9BASI</name>
<dbReference type="OrthoDB" id="5954035at2759"/>
<evidence type="ECO:0000313" key="5">
    <source>
        <dbReference type="Proteomes" id="UP000323386"/>
    </source>
</evidence>